<dbReference type="EMBL" id="FQXV01000004">
    <property type="protein sequence ID" value="SHH93481.1"/>
    <property type="molecule type" value="Genomic_DNA"/>
</dbReference>
<feature type="domain" description="DUF512" evidence="1">
    <location>
        <begin position="218"/>
        <end position="418"/>
    </location>
</feature>
<accession>A0A1M5X106</accession>
<dbReference type="Pfam" id="PF04459">
    <property type="entry name" value="DUF512"/>
    <property type="match status" value="1"/>
</dbReference>
<evidence type="ECO:0000313" key="4">
    <source>
        <dbReference type="Proteomes" id="UP000183995"/>
    </source>
</evidence>
<reference evidence="3 4" key="1">
    <citation type="submission" date="2016-11" db="EMBL/GenBank/DDBJ databases">
        <authorList>
            <person name="Jaros S."/>
            <person name="Januszkiewicz K."/>
            <person name="Wedrychowicz H."/>
        </authorList>
    </citation>
    <scope>NUCLEOTIDE SEQUENCE [LARGE SCALE GENOMIC DNA]</scope>
    <source>
        <strain evidence="3 4">DSM 10068</strain>
    </source>
</reference>
<dbReference type="InterPro" id="IPR058240">
    <property type="entry name" value="rSAM_sf"/>
</dbReference>
<dbReference type="Gene3D" id="3.20.20.70">
    <property type="entry name" value="Aldolase class I"/>
    <property type="match status" value="1"/>
</dbReference>
<dbReference type="STRING" id="1123282.SAMN02745823_01516"/>
<dbReference type="SUPFAM" id="SSF50156">
    <property type="entry name" value="PDZ domain-like"/>
    <property type="match status" value="1"/>
</dbReference>
<sequence>MGSVIIAVEEKSPAARRHVRPGETLNRINGHKINDVLDYKFYAYDAHLLLELCGGGRLRFVRVNKREGEELGLTFDNYLMDDARSCANRCVFCFVDQLPAGLRDTLYFKDDDSRLSFLQGNYVTLTNMSDAELQRMIDLRLMPLNISVHSTEPELHSLLLGNKKSARALGALSRFRDAGMTMHCQIVCCPGLNDGEHLERTMSDLAALHPAVKSVSVVPVGLTKFREGLCPLTPFDSARALQTVRQVEHTGEKCLKKFGTRLFYPADELYLKAGLDVPEDAFYEGYPQLENGVGMLRLLMTQAGDALPFYHSADGALFSIATGEAAAHCLQKILDSAREKCANINGNVVAVKNEFFGSLIDVAGLITGGDLIAQLKGRDLGQRLLITKNMLRHGETVFLDDVTLDEVSRALGVTVRVVGQDGEDLIRAIFGN</sequence>
<dbReference type="InterPro" id="IPR036034">
    <property type="entry name" value="PDZ_sf"/>
</dbReference>
<dbReference type="OrthoDB" id="9774724at2"/>
<dbReference type="RefSeq" id="WP_073077322.1">
    <property type="nucleotide sequence ID" value="NZ_FQXV01000004.1"/>
</dbReference>
<evidence type="ECO:0000313" key="3">
    <source>
        <dbReference type="EMBL" id="SHH93481.1"/>
    </source>
</evidence>
<dbReference type="AlphaFoldDB" id="A0A1M5X106"/>
<evidence type="ECO:0000259" key="2">
    <source>
        <dbReference type="Pfam" id="PF19238"/>
    </source>
</evidence>
<feature type="domain" description="Putative radical SAM N-terminal" evidence="2">
    <location>
        <begin position="65"/>
        <end position="215"/>
    </location>
</feature>
<evidence type="ECO:0000259" key="1">
    <source>
        <dbReference type="Pfam" id="PF04459"/>
    </source>
</evidence>
<name>A0A1M5X106_9FIRM</name>
<dbReference type="InterPro" id="IPR007549">
    <property type="entry name" value="DUF512"/>
</dbReference>
<dbReference type="Pfam" id="PF19238">
    <property type="entry name" value="Radical_SAM_2"/>
    <property type="match status" value="1"/>
</dbReference>
<organism evidence="3 4">
    <name type="scientific">Sporobacter termitidis DSM 10068</name>
    <dbReference type="NCBI Taxonomy" id="1123282"/>
    <lineage>
        <taxon>Bacteria</taxon>
        <taxon>Bacillati</taxon>
        <taxon>Bacillota</taxon>
        <taxon>Clostridia</taxon>
        <taxon>Eubacteriales</taxon>
        <taxon>Oscillospiraceae</taxon>
        <taxon>Sporobacter</taxon>
    </lineage>
</organism>
<dbReference type="InterPro" id="IPR013785">
    <property type="entry name" value="Aldolase_TIM"/>
</dbReference>
<keyword evidence="4" id="KW-1185">Reference proteome</keyword>
<proteinExistence type="predicted"/>
<dbReference type="SUPFAM" id="SSF102114">
    <property type="entry name" value="Radical SAM enzymes"/>
    <property type="match status" value="1"/>
</dbReference>
<dbReference type="Proteomes" id="UP000183995">
    <property type="component" value="Unassembled WGS sequence"/>
</dbReference>
<protein>
    <submittedName>
        <fullName evidence="3">Putative radical SAM enzyme, TIGR03279 family</fullName>
    </submittedName>
</protein>
<dbReference type="InterPro" id="IPR045375">
    <property type="entry name" value="Put_radical_SAM-like_N"/>
</dbReference>
<gene>
    <name evidence="3" type="ORF">SAMN02745823_01516</name>
</gene>